<dbReference type="Proteomes" id="UP001500782">
    <property type="component" value="Unassembled WGS sequence"/>
</dbReference>
<protein>
    <recommendedName>
        <fullName evidence="1">N-acetyltransferase domain-containing protein</fullName>
    </recommendedName>
</protein>
<comment type="caution">
    <text evidence="2">The sequence shown here is derived from an EMBL/GenBank/DDBJ whole genome shotgun (WGS) entry which is preliminary data.</text>
</comment>
<dbReference type="Gene3D" id="3.40.630.30">
    <property type="match status" value="1"/>
</dbReference>
<gene>
    <name evidence="2" type="ORF">GCM10008967_36920</name>
</gene>
<evidence type="ECO:0000313" key="2">
    <source>
        <dbReference type="EMBL" id="GAA0343059.1"/>
    </source>
</evidence>
<keyword evidence="3" id="KW-1185">Reference proteome</keyword>
<dbReference type="PANTHER" id="PTHR43072">
    <property type="entry name" value="N-ACETYLTRANSFERASE"/>
    <property type="match status" value="1"/>
</dbReference>
<sequence length="308" mass="35637">MNTILNTKYFIRNYQEQDAEQIAKMDFVNMLAYKYNGDYVAENIYCVVDSDETVYGAGHLEPDQTWFLIEKEGQPSNFVYKLNLQLYFNEDHEIPIDVQNALYETLLNRATEIKSQYPDKKVRLSHTIHYEDLEEMDYFLSKGFVVERNHMIMKRDLTEDIPEVTIPDSIKIVNWKMETEAEEEKYLLAAAEGDDEGVTWSLNRLRWTKAGGEWDTFTAFAGDQVVGSVMTWGLGAERSATESIFVLPEWRRQGIAKAVITESLKFLKSKGKKEATLGVFGENEKAIPLYLSLGYKMFFIIIEFGRDI</sequence>
<dbReference type="InterPro" id="IPR016181">
    <property type="entry name" value="Acyl_CoA_acyltransferase"/>
</dbReference>
<dbReference type="InterPro" id="IPR000182">
    <property type="entry name" value="GNAT_dom"/>
</dbReference>
<name>A0ABN0WPI5_9BACI</name>
<evidence type="ECO:0000259" key="1">
    <source>
        <dbReference type="PROSITE" id="PS51186"/>
    </source>
</evidence>
<dbReference type="EMBL" id="BAAADJ010000061">
    <property type="protein sequence ID" value="GAA0343059.1"/>
    <property type="molecule type" value="Genomic_DNA"/>
</dbReference>
<feature type="domain" description="N-acetyltransferase" evidence="1">
    <location>
        <begin position="159"/>
        <end position="308"/>
    </location>
</feature>
<accession>A0ABN0WPI5</accession>
<dbReference type="SUPFAM" id="SSF55729">
    <property type="entry name" value="Acyl-CoA N-acyltransferases (Nat)"/>
    <property type="match status" value="1"/>
</dbReference>
<dbReference type="PROSITE" id="PS51186">
    <property type="entry name" value="GNAT"/>
    <property type="match status" value="1"/>
</dbReference>
<dbReference type="Pfam" id="PF00583">
    <property type="entry name" value="Acetyltransf_1"/>
    <property type="match status" value="1"/>
</dbReference>
<proteinExistence type="predicted"/>
<evidence type="ECO:0000313" key="3">
    <source>
        <dbReference type="Proteomes" id="UP001500782"/>
    </source>
</evidence>
<organism evidence="2 3">
    <name type="scientific">Bacillus carboniphilus</name>
    <dbReference type="NCBI Taxonomy" id="86663"/>
    <lineage>
        <taxon>Bacteria</taxon>
        <taxon>Bacillati</taxon>
        <taxon>Bacillota</taxon>
        <taxon>Bacilli</taxon>
        <taxon>Bacillales</taxon>
        <taxon>Bacillaceae</taxon>
        <taxon>Bacillus</taxon>
    </lineage>
</organism>
<reference evidence="2 3" key="1">
    <citation type="journal article" date="2019" name="Int. J. Syst. Evol. Microbiol.">
        <title>The Global Catalogue of Microorganisms (GCM) 10K type strain sequencing project: providing services to taxonomists for standard genome sequencing and annotation.</title>
        <authorList>
            <consortium name="The Broad Institute Genomics Platform"/>
            <consortium name="The Broad Institute Genome Sequencing Center for Infectious Disease"/>
            <person name="Wu L."/>
            <person name="Ma J."/>
        </authorList>
    </citation>
    <scope>NUCLEOTIDE SEQUENCE [LARGE SCALE GENOMIC DNA]</scope>
    <source>
        <strain evidence="2 3">JCM 9731</strain>
    </source>
</reference>
<dbReference type="RefSeq" id="WP_343802450.1">
    <property type="nucleotide sequence ID" value="NZ_BAAADJ010000061.1"/>
</dbReference>
<dbReference type="CDD" id="cd04301">
    <property type="entry name" value="NAT_SF"/>
    <property type="match status" value="1"/>
</dbReference>